<gene>
    <name evidence="1" type="ordered locus">Halhy_1973</name>
</gene>
<keyword evidence="2" id="KW-1185">Reference proteome</keyword>
<reference evidence="1 2" key="1">
    <citation type="journal article" date="2011" name="Stand. Genomic Sci.">
        <title>Complete genome sequence of Haliscomenobacter hydrossis type strain (O).</title>
        <authorList>
            <consortium name="US DOE Joint Genome Institute (JGI-PGF)"/>
            <person name="Daligault H."/>
            <person name="Lapidus A."/>
            <person name="Zeytun A."/>
            <person name="Nolan M."/>
            <person name="Lucas S."/>
            <person name="Del Rio T.G."/>
            <person name="Tice H."/>
            <person name="Cheng J.F."/>
            <person name="Tapia R."/>
            <person name="Han C."/>
            <person name="Goodwin L."/>
            <person name="Pitluck S."/>
            <person name="Liolios K."/>
            <person name="Pagani I."/>
            <person name="Ivanova N."/>
            <person name="Huntemann M."/>
            <person name="Mavromatis K."/>
            <person name="Mikhailova N."/>
            <person name="Pati A."/>
            <person name="Chen A."/>
            <person name="Palaniappan K."/>
            <person name="Land M."/>
            <person name="Hauser L."/>
            <person name="Brambilla E.M."/>
            <person name="Rohde M."/>
            <person name="Verbarg S."/>
            <person name="Goker M."/>
            <person name="Bristow J."/>
            <person name="Eisen J.A."/>
            <person name="Markowitz V."/>
            <person name="Hugenholtz P."/>
            <person name="Kyrpides N.C."/>
            <person name="Klenk H.P."/>
            <person name="Woyke T."/>
        </authorList>
    </citation>
    <scope>NUCLEOTIDE SEQUENCE [LARGE SCALE GENOMIC DNA]</scope>
    <source>
        <strain evidence="2">ATCC 27775 / DSM 1100 / LMG 10767 / O</strain>
    </source>
</reference>
<dbReference type="EMBL" id="CP002691">
    <property type="protein sequence ID" value="AEE49858.1"/>
    <property type="molecule type" value="Genomic_DNA"/>
</dbReference>
<reference key="2">
    <citation type="submission" date="2011-04" db="EMBL/GenBank/DDBJ databases">
        <title>Complete sequence of chromosome of Haliscomenobacter hydrossis DSM 1100.</title>
        <authorList>
            <consortium name="US DOE Joint Genome Institute (JGI-PGF)"/>
            <person name="Lucas S."/>
            <person name="Han J."/>
            <person name="Lapidus A."/>
            <person name="Bruce D."/>
            <person name="Goodwin L."/>
            <person name="Pitluck S."/>
            <person name="Peters L."/>
            <person name="Kyrpides N."/>
            <person name="Mavromatis K."/>
            <person name="Ivanova N."/>
            <person name="Ovchinnikova G."/>
            <person name="Pagani I."/>
            <person name="Daligault H."/>
            <person name="Detter J.C."/>
            <person name="Han C."/>
            <person name="Land M."/>
            <person name="Hauser L."/>
            <person name="Markowitz V."/>
            <person name="Cheng J.-F."/>
            <person name="Hugenholtz P."/>
            <person name="Woyke T."/>
            <person name="Wu D."/>
            <person name="Verbarg S."/>
            <person name="Frueling A."/>
            <person name="Brambilla E."/>
            <person name="Klenk H.-P."/>
            <person name="Eisen J.A."/>
        </authorList>
    </citation>
    <scope>NUCLEOTIDE SEQUENCE</scope>
    <source>
        <strain>DSM 1100</strain>
    </source>
</reference>
<dbReference type="Proteomes" id="UP000008461">
    <property type="component" value="Chromosome"/>
</dbReference>
<dbReference type="AlphaFoldDB" id="F4L6L5"/>
<evidence type="ECO:0000313" key="2">
    <source>
        <dbReference type="Proteomes" id="UP000008461"/>
    </source>
</evidence>
<name>F4L6L5_HALH1</name>
<accession>F4L6L5</accession>
<organism evidence="1 2">
    <name type="scientific">Haliscomenobacter hydrossis (strain ATCC 27775 / DSM 1100 / LMG 10767 / O)</name>
    <dbReference type="NCBI Taxonomy" id="760192"/>
    <lineage>
        <taxon>Bacteria</taxon>
        <taxon>Pseudomonadati</taxon>
        <taxon>Bacteroidota</taxon>
        <taxon>Saprospiria</taxon>
        <taxon>Saprospirales</taxon>
        <taxon>Haliscomenobacteraceae</taxon>
        <taxon>Haliscomenobacter</taxon>
    </lineage>
</organism>
<protein>
    <submittedName>
        <fullName evidence="1">Uncharacterized protein</fullName>
    </submittedName>
</protein>
<sequence>MWTSDPCGLLGYRSGLSEYFLQTGFVTHNFKTEKQVKHFFGKPDTTIYSEEIKDVFIYEYVTMSTGRCTDAPQSVRYTMNIYFFRKSKKIRDVFFSIYD</sequence>
<proteinExistence type="predicted"/>
<dbReference type="KEGG" id="hhy:Halhy_1973"/>
<evidence type="ECO:0000313" key="1">
    <source>
        <dbReference type="EMBL" id="AEE49858.1"/>
    </source>
</evidence>
<dbReference type="HOGENOM" id="CLU_2316381_0_0_10"/>